<proteinExistence type="predicted"/>
<reference evidence="7 8" key="1">
    <citation type="journal article" date="2018" name="Nat. Ecol. Evol.">
        <title>Genomic signatures of mitonuclear coevolution across populations of Tigriopus californicus.</title>
        <authorList>
            <person name="Barreto F.S."/>
            <person name="Watson E.T."/>
            <person name="Lima T.G."/>
            <person name="Willett C.S."/>
            <person name="Edmands S."/>
            <person name="Li W."/>
            <person name="Burton R.S."/>
        </authorList>
    </citation>
    <scope>NUCLEOTIDE SEQUENCE [LARGE SCALE GENOMIC DNA]</scope>
    <source>
        <strain evidence="7 8">San Diego</strain>
    </source>
</reference>
<dbReference type="Pfam" id="PF02535">
    <property type="entry name" value="Zip"/>
    <property type="match status" value="1"/>
</dbReference>
<sequence>MEVGSNYTIIEAHNPSPVDEVPMPTKKVILGAGMLIATFIFGVIPIKFRNVSNTHLRQALPFLSCFSGGVFMGACLLDLFPDVEESISHILKEIEKSYGWTINYPVAESIIIFGFLLTLLCEQLVLSHQEKQARQSRPVHQHRDDQIDENAPLLTGSNHSRSYSSNSPALSINQPDEPEDGDGHGHSHTVAMDNSTFRSILLTVALCFHSLFEGLAIGLQSEADALYSLFFAVIVHKSVMAFSLGMTIAQSLMSTKSLLISVSVFTVASPIGISIGIIISSLEKSLGRDVTDGVLQGIAGGTFLYITFFEVLPHEFNKPGNRLWKVFSVFVGVLAIGSLISVTG</sequence>
<feature type="transmembrane region" description="Helical" evidence="6">
    <location>
        <begin position="324"/>
        <end position="342"/>
    </location>
</feature>
<dbReference type="STRING" id="6832.A0A553NXH1"/>
<dbReference type="OMA" id="FCMISSF"/>
<name>A0A553NXH1_TIGCA</name>
<dbReference type="Proteomes" id="UP000318571">
    <property type="component" value="Chromosome 9"/>
</dbReference>
<feature type="transmembrane region" description="Helical" evidence="6">
    <location>
        <begin position="225"/>
        <end position="246"/>
    </location>
</feature>
<dbReference type="GO" id="GO:0005886">
    <property type="term" value="C:plasma membrane"/>
    <property type="evidence" value="ECO:0007669"/>
    <property type="project" value="TreeGrafter"/>
</dbReference>
<feature type="transmembrane region" description="Helical" evidence="6">
    <location>
        <begin position="100"/>
        <end position="121"/>
    </location>
</feature>
<evidence type="ECO:0000256" key="1">
    <source>
        <dbReference type="ARBA" id="ARBA00004141"/>
    </source>
</evidence>
<dbReference type="PANTHER" id="PTHR11040:SF140">
    <property type="entry name" value="ZRT (ZRT), IRT- (IRT-) LIKE PROTEIN TRANSPORTER"/>
    <property type="match status" value="1"/>
</dbReference>
<accession>A0A553NXH1</accession>
<feature type="transmembrane region" description="Helical" evidence="6">
    <location>
        <begin position="258"/>
        <end position="282"/>
    </location>
</feature>
<feature type="compositionally biased region" description="Low complexity" evidence="5">
    <location>
        <begin position="157"/>
        <end position="167"/>
    </location>
</feature>
<gene>
    <name evidence="7" type="ORF">TCAL_07353</name>
</gene>
<dbReference type="InterPro" id="IPR003689">
    <property type="entry name" value="ZIP"/>
</dbReference>
<keyword evidence="2 6" id="KW-0812">Transmembrane</keyword>
<comment type="subcellular location">
    <subcellularLocation>
        <location evidence="1">Membrane</location>
        <topology evidence="1">Multi-pass membrane protein</topology>
    </subcellularLocation>
</comment>
<protein>
    <recommendedName>
        <fullName evidence="9">Zinc transporter ZIP1</fullName>
    </recommendedName>
</protein>
<dbReference type="GO" id="GO:0005385">
    <property type="term" value="F:zinc ion transmembrane transporter activity"/>
    <property type="evidence" value="ECO:0007669"/>
    <property type="project" value="TreeGrafter"/>
</dbReference>
<evidence type="ECO:0000313" key="7">
    <source>
        <dbReference type="EMBL" id="TRY70133.1"/>
    </source>
</evidence>
<feature type="transmembrane region" description="Helical" evidence="6">
    <location>
        <begin position="60"/>
        <end position="80"/>
    </location>
</feature>
<keyword evidence="3 6" id="KW-1133">Transmembrane helix</keyword>
<evidence type="ECO:0000256" key="4">
    <source>
        <dbReference type="ARBA" id="ARBA00023136"/>
    </source>
</evidence>
<feature type="transmembrane region" description="Helical" evidence="6">
    <location>
        <begin position="294"/>
        <end position="312"/>
    </location>
</feature>
<evidence type="ECO:0000256" key="2">
    <source>
        <dbReference type="ARBA" id="ARBA00022692"/>
    </source>
</evidence>
<dbReference type="OrthoDB" id="448280at2759"/>
<evidence type="ECO:0008006" key="9">
    <source>
        <dbReference type="Google" id="ProtNLM"/>
    </source>
</evidence>
<organism evidence="7 8">
    <name type="scientific">Tigriopus californicus</name>
    <name type="common">Marine copepod</name>
    <dbReference type="NCBI Taxonomy" id="6832"/>
    <lineage>
        <taxon>Eukaryota</taxon>
        <taxon>Metazoa</taxon>
        <taxon>Ecdysozoa</taxon>
        <taxon>Arthropoda</taxon>
        <taxon>Crustacea</taxon>
        <taxon>Multicrustacea</taxon>
        <taxon>Hexanauplia</taxon>
        <taxon>Copepoda</taxon>
        <taxon>Harpacticoida</taxon>
        <taxon>Harpacticidae</taxon>
        <taxon>Tigriopus</taxon>
    </lineage>
</organism>
<evidence type="ECO:0000313" key="8">
    <source>
        <dbReference type="Proteomes" id="UP000318571"/>
    </source>
</evidence>
<keyword evidence="4 6" id="KW-0472">Membrane</keyword>
<keyword evidence="8" id="KW-1185">Reference proteome</keyword>
<dbReference type="EMBL" id="VCGU01000009">
    <property type="protein sequence ID" value="TRY70133.1"/>
    <property type="molecule type" value="Genomic_DNA"/>
</dbReference>
<evidence type="ECO:0000256" key="6">
    <source>
        <dbReference type="SAM" id="Phobius"/>
    </source>
</evidence>
<evidence type="ECO:0000256" key="3">
    <source>
        <dbReference type="ARBA" id="ARBA00022989"/>
    </source>
</evidence>
<dbReference type="PANTHER" id="PTHR11040">
    <property type="entry name" value="ZINC/IRON TRANSPORTER"/>
    <property type="match status" value="1"/>
</dbReference>
<dbReference type="AlphaFoldDB" id="A0A553NXH1"/>
<feature type="transmembrane region" description="Helical" evidence="6">
    <location>
        <begin position="200"/>
        <end position="219"/>
    </location>
</feature>
<evidence type="ECO:0000256" key="5">
    <source>
        <dbReference type="SAM" id="MobiDB-lite"/>
    </source>
</evidence>
<feature type="region of interest" description="Disordered" evidence="5">
    <location>
        <begin position="150"/>
        <end position="188"/>
    </location>
</feature>
<feature type="transmembrane region" description="Helical" evidence="6">
    <location>
        <begin position="28"/>
        <end position="48"/>
    </location>
</feature>
<comment type="caution">
    <text evidence="7">The sequence shown here is derived from an EMBL/GenBank/DDBJ whole genome shotgun (WGS) entry which is preliminary data.</text>
</comment>